<evidence type="ECO:0000313" key="1">
    <source>
        <dbReference type="EMBL" id="VAW71517.1"/>
    </source>
</evidence>
<gene>
    <name evidence="1" type="ORF">MNBD_GAMMA12-3825</name>
</gene>
<organism evidence="1">
    <name type="scientific">hydrothermal vent metagenome</name>
    <dbReference type="NCBI Taxonomy" id="652676"/>
    <lineage>
        <taxon>unclassified sequences</taxon>
        <taxon>metagenomes</taxon>
        <taxon>ecological metagenomes</taxon>
    </lineage>
</organism>
<reference evidence="1" key="1">
    <citation type="submission" date="2018-06" db="EMBL/GenBank/DDBJ databases">
        <authorList>
            <person name="Zhirakovskaya E."/>
        </authorList>
    </citation>
    <scope>NUCLEOTIDE SEQUENCE</scope>
</reference>
<protein>
    <submittedName>
        <fullName evidence="1">Uncharacterized protein</fullName>
    </submittedName>
</protein>
<accession>A0A3B0Y7K8</accession>
<name>A0A3B0Y7K8_9ZZZZ</name>
<dbReference type="EMBL" id="UOFL01000022">
    <property type="protein sequence ID" value="VAW71517.1"/>
    <property type="molecule type" value="Genomic_DNA"/>
</dbReference>
<dbReference type="AlphaFoldDB" id="A0A3B0Y7K8"/>
<proteinExistence type="predicted"/>
<sequence>MIIIQHTTVRWGKKSRGAPHAKVRSKVPSQYLLPVSDIERGVLIHEIRAEEHNHFTPQENHWHNFGQKQYRNFTISEVEGCLEVFYKYTSLGVMPRRGKYKQKVMCVKAGESGVFIINYRNTFGGISYSQETANIFFGEKYVPDHFLKCTPVKVVDKTVKLY</sequence>